<dbReference type="Proteomes" id="UP001249851">
    <property type="component" value="Unassembled WGS sequence"/>
</dbReference>
<dbReference type="AlphaFoldDB" id="A0AAD9VG22"/>
<feature type="region of interest" description="Disordered" evidence="1">
    <location>
        <begin position="312"/>
        <end position="353"/>
    </location>
</feature>
<feature type="compositionally biased region" description="Basic residues" evidence="1">
    <location>
        <begin position="316"/>
        <end position="326"/>
    </location>
</feature>
<evidence type="ECO:0000259" key="2">
    <source>
        <dbReference type="Pfam" id="PF13904"/>
    </source>
</evidence>
<comment type="caution">
    <text evidence="3">The sequence shown here is derived from an EMBL/GenBank/DDBJ whole genome shotgun (WGS) entry which is preliminary data.</text>
</comment>
<feature type="compositionally biased region" description="Low complexity" evidence="1">
    <location>
        <begin position="88"/>
        <end position="97"/>
    </location>
</feature>
<protein>
    <submittedName>
        <fullName evidence="3">Coiled-coil domain-containing protein 34</fullName>
    </submittedName>
</protein>
<dbReference type="EMBL" id="JARQWQ010000003">
    <property type="protein sequence ID" value="KAK2573151.1"/>
    <property type="molecule type" value="Genomic_DNA"/>
</dbReference>
<reference evidence="3" key="1">
    <citation type="journal article" date="2023" name="G3 (Bethesda)">
        <title>Whole genome assembly and annotation of the endangered Caribbean coral Acropora cervicornis.</title>
        <authorList>
            <person name="Selwyn J.D."/>
            <person name="Vollmer S.V."/>
        </authorList>
    </citation>
    <scope>NUCLEOTIDE SEQUENCE</scope>
    <source>
        <strain evidence="3">K2</strain>
    </source>
</reference>
<sequence length="353" mass="40954">MNGTLQSDKGALLGTFSQDSLDIGESTRSLLTPVYGDAAGIEEPDFSEGSLSSDSDTENELPRHSKQGSKDYSLEFEIFNSSTDRSKSTTPRNSSPSRSKRLSSKTTRSLSKSSTERRRTKSASGAEYKEKDLSPWESWLVKKSTENREKVKQQRLQNRKEKEEKEIEQRKREEELKRGSEVIAKWLENKRKTSAEERKKKLLQEQLEEEKKESSNRFIAEKATVEYSHWLERKKAQEKEKKRMDEVEARVKKEKEVQRKLDNEEAYSRWIAKAKEKPKSVYNSFGYTGGMMMGFYEWGSYPAPSYCNPVPWVPPKVKRNNERRKGKMEMIPPSPPLLFRDIENRKAKGKNKT</sequence>
<evidence type="ECO:0000256" key="1">
    <source>
        <dbReference type="SAM" id="MobiDB-lite"/>
    </source>
</evidence>
<dbReference type="InterPro" id="IPR045323">
    <property type="entry name" value="CCDC34"/>
</dbReference>
<accession>A0AAD9VG22</accession>
<evidence type="ECO:0000313" key="4">
    <source>
        <dbReference type="Proteomes" id="UP001249851"/>
    </source>
</evidence>
<dbReference type="PANTHER" id="PTHR23247">
    <property type="entry name" value="NY-REN-41 ANTIGEN L15 -RELATED"/>
    <property type="match status" value="1"/>
</dbReference>
<dbReference type="Pfam" id="PF13904">
    <property type="entry name" value="CCDC34"/>
    <property type="match status" value="1"/>
</dbReference>
<proteinExistence type="predicted"/>
<feature type="region of interest" description="Disordered" evidence="1">
    <location>
        <begin position="235"/>
        <end position="258"/>
    </location>
</feature>
<feature type="compositionally biased region" description="Low complexity" evidence="1">
    <location>
        <begin position="104"/>
        <end position="113"/>
    </location>
</feature>
<feature type="compositionally biased region" description="Basic and acidic residues" evidence="1">
    <location>
        <begin position="60"/>
        <end position="73"/>
    </location>
</feature>
<feature type="region of interest" description="Disordered" evidence="1">
    <location>
        <begin position="144"/>
        <end position="177"/>
    </location>
</feature>
<feature type="domain" description="Coiled-coil" evidence="2">
    <location>
        <begin position="133"/>
        <end position="312"/>
    </location>
</feature>
<keyword evidence="4" id="KW-1185">Reference proteome</keyword>
<name>A0AAD9VG22_ACRCE</name>
<feature type="region of interest" description="Disordered" evidence="1">
    <location>
        <begin position="34"/>
        <end position="132"/>
    </location>
</feature>
<dbReference type="PANTHER" id="PTHR23247:SF2">
    <property type="entry name" value="COILED-COIL DOMAIN-CONTAINING PROTEIN 34"/>
    <property type="match status" value="1"/>
</dbReference>
<gene>
    <name evidence="3" type="ORF">P5673_002199</name>
</gene>
<evidence type="ECO:0000313" key="3">
    <source>
        <dbReference type="EMBL" id="KAK2573151.1"/>
    </source>
</evidence>
<dbReference type="InterPro" id="IPR025259">
    <property type="entry name" value="CCDC34/181"/>
</dbReference>
<reference evidence="3" key="2">
    <citation type="journal article" date="2023" name="Science">
        <title>Genomic signatures of disease resistance in endangered staghorn corals.</title>
        <authorList>
            <person name="Vollmer S.V."/>
            <person name="Selwyn J.D."/>
            <person name="Despard B.A."/>
            <person name="Roesel C.L."/>
        </authorList>
    </citation>
    <scope>NUCLEOTIDE SEQUENCE</scope>
    <source>
        <strain evidence="3">K2</strain>
    </source>
</reference>
<organism evidence="3 4">
    <name type="scientific">Acropora cervicornis</name>
    <name type="common">Staghorn coral</name>
    <dbReference type="NCBI Taxonomy" id="6130"/>
    <lineage>
        <taxon>Eukaryota</taxon>
        <taxon>Metazoa</taxon>
        <taxon>Cnidaria</taxon>
        <taxon>Anthozoa</taxon>
        <taxon>Hexacorallia</taxon>
        <taxon>Scleractinia</taxon>
        <taxon>Astrocoeniina</taxon>
        <taxon>Acroporidae</taxon>
        <taxon>Acropora</taxon>
    </lineage>
</organism>